<accession>A0AAD6B5K3</accession>
<proteinExistence type="predicted"/>
<dbReference type="Proteomes" id="UP001219934">
    <property type="component" value="Unassembled WGS sequence"/>
</dbReference>
<organism evidence="1 2">
    <name type="scientific">Pogonophryne albipinna</name>
    <dbReference type="NCBI Taxonomy" id="1090488"/>
    <lineage>
        <taxon>Eukaryota</taxon>
        <taxon>Metazoa</taxon>
        <taxon>Chordata</taxon>
        <taxon>Craniata</taxon>
        <taxon>Vertebrata</taxon>
        <taxon>Euteleostomi</taxon>
        <taxon>Actinopterygii</taxon>
        <taxon>Neopterygii</taxon>
        <taxon>Teleostei</taxon>
        <taxon>Neoteleostei</taxon>
        <taxon>Acanthomorphata</taxon>
        <taxon>Eupercaria</taxon>
        <taxon>Perciformes</taxon>
        <taxon>Notothenioidei</taxon>
        <taxon>Pogonophryne</taxon>
    </lineage>
</organism>
<protein>
    <submittedName>
        <fullName evidence="1">Uncharacterized protein</fullName>
    </submittedName>
</protein>
<gene>
    <name evidence="1" type="ORF">JOQ06_003055</name>
</gene>
<dbReference type="AlphaFoldDB" id="A0AAD6B5K3"/>
<feature type="non-terminal residue" evidence="1">
    <location>
        <position position="1"/>
    </location>
</feature>
<keyword evidence="2" id="KW-1185">Reference proteome</keyword>
<sequence>MSCNCSPVCNVSCVQTVEILLYSRTVLTGRQLVADGKALAAVVVFVWSAPQGQACLLRLIDGSRSCLGPVVLRVCVQRHPYCTVTAPQLLCVNPLNLTDQRESCDGAGKAPSLKACLY</sequence>
<name>A0AAD6B5K3_9TELE</name>
<evidence type="ECO:0000313" key="2">
    <source>
        <dbReference type="Proteomes" id="UP001219934"/>
    </source>
</evidence>
<dbReference type="EMBL" id="JAPTMU010000009">
    <property type="protein sequence ID" value="KAJ4938436.1"/>
    <property type="molecule type" value="Genomic_DNA"/>
</dbReference>
<comment type="caution">
    <text evidence="1">The sequence shown here is derived from an EMBL/GenBank/DDBJ whole genome shotgun (WGS) entry which is preliminary data.</text>
</comment>
<evidence type="ECO:0000313" key="1">
    <source>
        <dbReference type="EMBL" id="KAJ4938436.1"/>
    </source>
</evidence>
<reference evidence="1" key="1">
    <citation type="submission" date="2022-11" db="EMBL/GenBank/DDBJ databases">
        <title>Chromosome-level genome of Pogonophryne albipinna.</title>
        <authorList>
            <person name="Jo E."/>
        </authorList>
    </citation>
    <scope>NUCLEOTIDE SEQUENCE</scope>
    <source>
        <strain evidence="1">SGF0006</strain>
        <tissue evidence="1">Muscle</tissue>
    </source>
</reference>